<dbReference type="Pfam" id="PF01872">
    <property type="entry name" value="RibD_C"/>
    <property type="match status" value="1"/>
</dbReference>
<evidence type="ECO:0000313" key="3">
    <source>
        <dbReference type="Proteomes" id="UP000630887"/>
    </source>
</evidence>
<dbReference type="GO" id="GO:0009231">
    <property type="term" value="P:riboflavin biosynthetic process"/>
    <property type="evidence" value="ECO:0007669"/>
    <property type="project" value="InterPro"/>
</dbReference>
<keyword evidence="2" id="KW-0238">DNA-binding</keyword>
<dbReference type="AlphaFoldDB" id="A0A8J3L4B0"/>
<dbReference type="GO" id="GO:0003677">
    <property type="term" value="F:DNA binding"/>
    <property type="evidence" value="ECO:0007669"/>
    <property type="project" value="UniProtKB-KW"/>
</dbReference>
<dbReference type="Gene3D" id="3.40.430.10">
    <property type="entry name" value="Dihydrofolate Reductase, subunit A"/>
    <property type="match status" value="1"/>
</dbReference>
<reference evidence="2 3" key="1">
    <citation type="submission" date="2021-01" db="EMBL/GenBank/DDBJ databases">
        <title>Whole genome shotgun sequence of Catellatospora coxensis NBRC 107359.</title>
        <authorList>
            <person name="Komaki H."/>
            <person name="Tamura T."/>
        </authorList>
    </citation>
    <scope>NUCLEOTIDE SEQUENCE [LARGE SCALE GENOMIC DNA]</scope>
    <source>
        <strain evidence="2 3">NBRC 107359</strain>
    </source>
</reference>
<accession>A0A8J3L4B0</accession>
<feature type="domain" description="Bacterial bifunctional deaminase-reductase C-terminal" evidence="1">
    <location>
        <begin position="29"/>
        <end position="204"/>
    </location>
</feature>
<gene>
    <name evidence="2" type="ORF">Cco03nite_30150</name>
</gene>
<comment type="caution">
    <text evidence="2">The sequence shown here is derived from an EMBL/GenBank/DDBJ whole genome shotgun (WGS) entry which is preliminary data.</text>
</comment>
<evidence type="ECO:0000259" key="1">
    <source>
        <dbReference type="Pfam" id="PF01872"/>
    </source>
</evidence>
<dbReference type="PANTHER" id="PTHR38011">
    <property type="entry name" value="DIHYDROFOLATE REDUCTASE FAMILY PROTEIN (AFU_ORTHOLOGUE AFUA_8G06820)"/>
    <property type="match status" value="1"/>
</dbReference>
<name>A0A8J3L4B0_9ACTN</name>
<sequence length="216" mass="23488">MAQLCRPLWTVAAWESAFTEVYGGIAMAQVIAHVTMSLDGYMAGPDVGPEHPMGRGGERLHRWLFDDADEVDAAAARRQFALTGAVLLGRRTFDVGVGVWGDTPYPAPCFVLTHHPAPDRTERSGTFTFVTTGLADALDQATVAAGERAVTLMGADVVQQVLRAGLLDELHLQLAPVMLGGGRRLFEHLGTDHIELERLAVEESPHVTHLRFRVVK</sequence>
<dbReference type="GO" id="GO:0008703">
    <property type="term" value="F:5-amino-6-(5-phosphoribosylamino)uracil reductase activity"/>
    <property type="evidence" value="ECO:0007669"/>
    <property type="project" value="InterPro"/>
</dbReference>
<dbReference type="SUPFAM" id="SSF53597">
    <property type="entry name" value="Dihydrofolate reductase-like"/>
    <property type="match status" value="1"/>
</dbReference>
<evidence type="ECO:0000313" key="2">
    <source>
        <dbReference type="EMBL" id="GIG06315.1"/>
    </source>
</evidence>
<proteinExistence type="predicted"/>
<dbReference type="InterPro" id="IPR024072">
    <property type="entry name" value="DHFR-like_dom_sf"/>
</dbReference>
<dbReference type="PANTHER" id="PTHR38011:SF12">
    <property type="entry name" value="BIFUNCTIONAL DEAMINASE-REDUCTASE DOMAIN PROTEIN"/>
    <property type="match status" value="1"/>
</dbReference>
<protein>
    <submittedName>
        <fullName evidence="2">DNA-binding protein</fullName>
    </submittedName>
</protein>
<dbReference type="InterPro" id="IPR050765">
    <property type="entry name" value="Riboflavin_Biosynth_HTPR"/>
</dbReference>
<dbReference type="EMBL" id="BONI01000022">
    <property type="protein sequence ID" value="GIG06315.1"/>
    <property type="molecule type" value="Genomic_DNA"/>
</dbReference>
<dbReference type="InterPro" id="IPR002734">
    <property type="entry name" value="RibDG_C"/>
</dbReference>
<organism evidence="2 3">
    <name type="scientific">Catellatospora coxensis</name>
    <dbReference type="NCBI Taxonomy" id="310354"/>
    <lineage>
        <taxon>Bacteria</taxon>
        <taxon>Bacillati</taxon>
        <taxon>Actinomycetota</taxon>
        <taxon>Actinomycetes</taxon>
        <taxon>Micromonosporales</taxon>
        <taxon>Micromonosporaceae</taxon>
        <taxon>Catellatospora</taxon>
    </lineage>
</organism>
<keyword evidence="3" id="KW-1185">Reference proteome</keyword>
<dbReference type="Proteomes" id="UP000630887">
    <property type="component" value="Unassembled WGS sequence"/>
</dbReference>